<feature type="region of interest" description="Disordered" evidence="1">
    <location>
        <begin position="1"/>
        <end position="58"/>
    </location>
</feature>
<evidence type="ECO:0000313" key="2">
    <source>
        <dbReference type="EMBL" id="KKN29261.1"/>
    </source>
</evidence>
<gene>
    <name evidence="2" type="ORF">LCGC14_0845670</name>
</gene>
<accession>A0A0F9RWI3</accession>
<reference evidence="2" key="1">
    <citation type="journal article" date="2015" name="Nature">
        <title>Complex archaea that bridge the gap between prokaryotes and eukaryotes.</title>
        <authorList>
            <person name="Spang A."/>
            <person name="Saw J.H."/>
            <person name="Jorgensen S.L."/>
            <person name="Zaremba-Niedzwiedzka K."/>
            <person name="Martijn J."/>
            <person name="Lind A.E."/>
            <person name="van Eijk R."/>
            <person name="Schleper C."/>
            <person name="Guy L."/>
            <person name="Ettema T.J."/>
        </authorList>
    </citation>
    <scope>NUCLEOTIDE SEQUENCE</scope>
</reference>
<feature type="compositionally biased region" description="Basic and acidic residues" evidence="1">
    <location>
        <begin position="13"/>
        <end position="23"/>
    </location>
</feature>
<dbReference type="AlphaFoldDB" id="A0A0F9RWI3"/>
<feature type="non-terminal residue" evidence="2">
    <location>
        <position position="58"/>
    </location>
</feature>
<sequence>MTTQGITPAMLREASRKWREKPQPPRMRQARGFGVPVAPPEREPSFRRVVTDPEPPSP</sequence>
<protein>
    <submittedName>
        <fullName evidence="2">Uncharacterized protein</fullName>
    </submittedName>
</protein>
<feature type="compositionally biased region" description="Basic and acidic residues" evidence="1">
    <location>
        <begin position="40"/>
        <end position="51"/>
    </location>
</feature>
<dbReference type="EMBL" id="LAZR01002498">
    <property type="protein sequence ID" value="KKN29261.1"/>
    <property type="molecule type" value="Genomic_DNA"/>
</dbReference>
<evidence type="ECO:0000256" key="1">
    <source>
        <dbReference type="SAM" id="MobiDB-lite"/>
    </source>
</evidence>
<organism evidence="2">
    <name type="scientific">marine sediment metagenome</name>
    <dbReference type="NCBI Taxonomy" id="412755"/>
    <lineage>
        <taxon>unclassified sequences</taxon>
        <taxon>metagenomes</taxon>
        <taxon>ecological metagenomes</taxon>
    </lineage>
</organism>
<name>A0A0F9RWI3_9ZZZZ</name>
<comment type="caution">
    <text evidence="2">The sequence shown here is derived from an EMBL/GenBank/DDBJ whole genome shotgun (WGS) entry which is preliminary data.</text>
</comment>
<proteinExistence type="predicted"/>